<feature type="non-terminal residue" evidence="1">
    <location>
        <position position="35"/>
    </location>
</feature>
<organism evidence="1 2">
    <name type="scientific">Heterotrigona itama</name>
    <dbReference type="NCBI Taxonomy" id="395501"/>
    <lineage>
        <taxon>Eukaryota</taxon>
        <taxon>Metazoa</taxon>
        <taxon>Ecdysozoa</taxon>
        <taxon>Arthropoda</taxon>
        <taxon>Hexapoda</taxon>
        <taxon>Insecta</taxon>
        <taxon>Pterygota</taxon>
        <taxon>Neoptera</taxon>
        <taxon>Endopterygota</taxon>
        <taxon>Hymenoptera</taxon>
        <taxon>Apocrita</taxon>
        <taxon>Aculeata</taxon>
        <taxon>Apoidea</taxon>
        <taxon>Anthophila</taxon>
        <taxon>Apidae</taxon>
        <taxon>Heterotrigona</taxon>
    </lineage>
</organism>
<keyword evidence="2" id="KW-1185">Reference proteome</keyword>
<dbReference type="AlphaFoldDB" id="A0A6V7GY99"/>
<reference evidence="1" key="1">
    <citation type="submission" date="2020-07" db="EMBL/GenBank/DDBJ databases">
        <authorList>
            <person name="Nazaruddin N."/>
        </authorList>
    </citation>
    <scope>NUCLEOTIDE SEQUENCE</scope>
</reference>
<evidence type="ECO:0000313" key="1">
    <source>
        <dbReference type="EMBL" id="CAD1469408.1"/>
    </source>
</evidence>
<gene>
    <name evidence="1" type="ORF">MHI_LOCUS124949</name>
</gene>
<evidence type="ECO:0000313" key="2">
    <source>
        <dbReference type="Proteomes" id="UP000752696"/>
    </source>
</evidence>
<dbReference type="EMBL" id="CAJDYZ010002349">
    <property type="protein sequence ID" value="CAD1469408.1"/>
    <property type="molecule type" value="Genomic_DNA"/>
</dbReference>
<protein>
    <submittedName>
        <fullName evidence="1">Uncharacterized protein</fullName>
    </submittedName>
</protein>
<sequence length="35" mass="4023">MTPMTKTVSIINYRSNFGFGKKKITSQKSRSICIR</sequence>
<name>A0A6V7GY99_9HYME</name>
<dbReference type="Proteomes" id="UP000752696">
    <property type="component" value="Unassembled WGS sequence"/>
</dbReference>
<comment type="caution">
    <text evidence="1">The sequence shown here is derived from an EMBL/GenBank/DDBJ whole genome shotgun (WGS) entry which is preliminary data.</text>
</comment>
<accession>A0A6V7GY99</accession>
<proteinExistence type="predicted"/>